<dbReference type="EMBL" id="CP039354">
    <property type="protein sequence ID" value="QCE12317.1"/>
    <property type="molecule type" value="Genomic_DNA"/>
</dbReference>
<reference evidence="7 8" key="1">
    <citation type="submission" date="2019-04" db="EMBL/GenBank/DDBJ databases">
        <title>An improved genome assembly and genetic linkage map for asparagus bean, Vigna unguiculata ssp. sesquipedialis.</title>
        <authorList>
            <person name="Xia Q."/>
            <person name="Zhang R."/>
            <person name="Dong Y."/>
        </authorList>
    </citation>
    <scope>NUCLEOTIDE SEQUENCE [LARGE SCALE GENOMIC DNA]</scope>
    <source>
        <tissue evidence="7">Leaf</tissue>
    </source>
</reference>
<dbReference type="InterPro" id="IPR010264">
    <property type="entry name" value="Self-incomp_S1"/>
</dbReference>
<evidence type="ECO:0000256" key="5">
    <source>
        <dbReference type="ARBA" id="ARBA00022729"/>
    </source>
</evidence>
<keyword evidence="5" id="KW-0732">Signal</keyword>
<gene>
    <name evidence="7" type="ORF">DEO72_LG10g3559</name>
</gene>
<evidence type="ECO:0000313" key="8">
    <source>
        <dbReference type="Proteomes" id="UP000501690"/>
    </source>
</evidence>
<evidence type="ECO:0000256" key="6">
    <source>
        <dbReference type="RuleBase" id="RU367044"/>
    </source>
</evidence>
<accession>A0A4D6NKA4</accession>
<evidence type="ECO:0000313" key="7">
    <source>
        <dbReference type="EMBL" id="QCE12317.1"/>
    </source>
</evidence>
<dbReference type="PANTHER" id="PTHR31232:SF131">
    <property type="entry name" value="PLANT SELF-INCOMPATIBILITY PROTEIN S1 FAMILY"/>
    <property type="match status" value="1"/>
</dbReference>
<dbReference type="AlphaFoldDB" id="A0A4D6NKA4"/>
<evidence type="ECO:0000256" key="2">
    <source>
        <dbReference type="ARBA" id="ARBA00005581"/>
    </source>
</evidence>
<keyword evidence="8" id="KW-1185">Reference proteome</keyword>
<dbReference type="PANTHER" id="PTHR31232">
    <property type="match status" value="1"/>
</dbReference>
<sequence>MSVKLQVEVTNSLEGNSDLTVHCDNIDPTQHLLQPNTSNAWDYSGDAPSSKPPFLCSFQWGLQDHMYNLVDPLWDFDCKNHCNWFIKQFGPSYAPHL</sequence>
<organism evidence="7 8">
    <name type="scientific">Vigna unguiculata</name>
    <name type="common">Cowpea</name>
    <dbReference type="NCBI Taxonomy" id="3917"/>
    <lineage>
        <taxon>Eukaryota</taxon>
        <taxon>Viridiplantae</taxon>
        <taxon>Streptophyta</taxon>
        <taxon>Embryophyta</taxon>
        <taxon>Tracheophyta</taxon>
        <taxon>Spermatophyta</taxon>
        <taxon>Magnoliopsida</taxon>
        <taxon>eudicotyledons</taxon>
        <taxon>Gunneridae</taxon>
        <taxon>Pentapetalae</taxon>
        <taxon>rosids</taxon>
        <taxon>fabids</taxon>
        <taxon>Fabales</taxon>
        <taxon>Fabaceae</taxon>
        <taxon>Papilionoideae</taxon>
        <taxon>50 kb inversion clade</taxon>
        <taxon>NPAAA clade</taxon>
        <taxon>indigoferoid/millettioid clade</taxon>
        <taxon>Phaseoleae</taxon>
        <taxon>Vigna</taxon>
    </lineage>
</organism>
<evidence type="ECO:0000256" key="3">
    <source>
        <dbReference type="ARBA" id="ARBA00022471"/>
    </source>
</evidence>
<proteinExistence type="inferred from homology"/>
<comment type="subcellular location">
    <subcellularLocation>
        <location evidence="1 6">Secreted</location>
    </subcellularLocation>
</comment>
<comment type="similarity">
    <text evidence="2 6">Belongs to the plant self-incompatibility (S1) protein family.</text>
</comment>
<dbReference type="Pfam" id="PF05938">
    <property type="entry name" value="Self-incomp_S1"/>
    <property type="match status" value="1"/>
</dbReference>
<keyword evidence="4 6" id="KW-0964">Secreted</keyword>
<dbReference type="Proteomes" id="UP000501690">
    <property type="component" value="Linkage Group LG10"/>
</dbReference>
<evidence type="ECO:0000256" key="4">
    <source>
        <dbReference type="ARBA" id="ARBA00022525"/>
    </source>
</evidence>
<keyword evidence="3 6" id="KW-0713">Self-incompatibility</keyword>
<protein>
    <recommendedName>
        <fullName evidence="6">S-protein homolog</fullName>
    </recommendedName>
</protein>
<evidence type="ECO:0000256" key="1">
    <source>
        <dbReference type="ARBA" id="ARBA00004613"/>
    </source>
</evidence>
<dbReference type="GO" id="GO:0060320">
    <property type="term" value="P:rejection of self pollen"/>
    <property type="evidence" value="ECO:0007669"/>
    <property type="project" value="UniProtKB-KW"/>
</dbReference>
<dbReference type="GO" id="GO:0005576">
    <property type="term" value="C:extracellular region"/>
    <property type="evidence" value="ECO:0007669"/>
    <property type="project" value="UniProtKB-SubCell"/>
</dbReference>
<name>A0A4D6NKA4_VIGUN</name>